<organism evidence="1 2">
    <name type="scientific">Brachybacterium massiliense</name>
    <dbReference type="NCBI Taxonomy" id="1755098"/>
    <lineage>
        <taxon>Bacteria</taxon>
        <taxon>Bacillati</taxon>
        <taxon>Actinomycetota</taxon>
        <taxon>Actinomycetes</taxon>
        <taxon>Micrococcales</taxon>
        <taxon>Dermabacteraceae</taxon>
        <taxon>Brachybacterium</taxon>
    </lineage>
</organism>
<dbReference type="Proteomes" id="UP000742460">
    <property type="component" value="Unassembled WGS sequence"/>
</dbReference>
<evidence type="ECO:0000313" key="1">
    <source>
        <dbReference type="EMBL" id="HJG90856.1"/>
    </source>
</evidence>
<evidence type="ECO:0000313" key="2">
    <source>
        <dbReference type="Proteomes" id="UP000742460"/>
    </source>
</evidence>
<gene>
    <name evidence="1" type="ORF">K8V81_03940</name>
</gene>
<protein>
    <submittedName>
        <fullName evidence="1">Uncharacterized protein</fullName>
    </submittedName>
</protein>
<proteinExistence type="predicted"/>
<sequence>LWMDRGIEEFLHRRGVPAPRLAMALASGALSLAMGIAEERREAREAQRTLEERVLATLSEADPMRLEPGHRGGAPGDEFLREAEMIAVILRRDGAIDAAMLDQVWEECFDRSMTELVGATRTASLAAELTAEAAQLTSAPSAR</sequence>
<accession>A0A921MVG7</accession>
<reference evidence="1" key="1">
    <citation type="journal article" date="2021" name="PeerJ">
        <title>Extensive microbial diversity within the chicken gut microbiome revealed by metagenomics and culture.</title>
        <authorList>
            <person name="Gilroy R."/>
            <person name="Ravi A."/>
            <person name="Getino M."/>
            <person name="Pursley I."/>
            <person name="Horton D.L."/>
            <person name="Alikhan N.F."/>
            <person name="Baker D."/>
            <person name="Gharbi K."/>
            <person name="Hall N."/>
            <person name="Watson M."/>
            <person name="Adriaenssens E.M."/>
            <person name="Foster-Nyarko E."/>
            <person name="Jarju S."/>
            <person name="Secka A."/>
            <person name="Antonio M."/>
            <person name="Oren A."/>
            <person name="Chaudhuri R.R."/>
            <person name="La Ragione R."/>
            <person name="Hildebrand F."/>
            <person name="Pallen M.J."/>
        </authorList>
    </citation>
    <scope>NUCLEOTIDE SEQUENCE</scope>
    <source>
        <strain evidence="1">ChiGjej5B5-22894</strain>
    </source>
</reference>
<dbReference type="AlphaFoldDB" id="A0A921MVG7"/>
<name>A0A921MVG7_9MICO</name>
<reference evidence="1" key="2">
    <citation type="submission" date="2021-09" db="EMBL/GenBank/DDBJ databases">
        <authorList>
            <person name="Gilroy R."/>
        </authorList>
    </citation>
    <scope>NUCLEOTIDE SEQUENCE</scope>
    <source>
        <strain evidence="1">ChiGjej5B5-22894</strain>
    </source>
</reference>
<feature type="non-terminal residue" evidence="1">
    <location>
        <position position="1"/>
    </location>
</feature>
<comment type="caution">
    <text evidence="1">The sequence shown here is derived from an EMBL/GenBank/DDBJ whole genome shotgun (WGS) entry which is preliminary data.</text>
</comment>
<dbReference type="EMBL" id="DYUE01000101">
    <property type="protein sequence ID" value="HJG90856.1"/>
    <property type="molecule type" value="Genomic_DNA"/>
</dbReference>